<dbReference type="EMBL" id="CP002364">
    <property type="protein sequence ID" value="ADW19146.1"/>
    <property type="molecule type" value="Genomic_DNA"/>
</dbReference>
<evidence type="ECO:0008006" key="3">
    <source>
        <dbReference type="Google" id="ProtNLM"/>
    </source>
</evidence>
<name>A0A7U3YPF9_DESPD</name>
<protein>
    <recommendedName>
        <fullName evidence="3">STAS domain-containing protein</fullName>
    </recommendedName>
</protein>
<dbReference type="KEGG" id="dpr:Despr_3013"/>
<evidence type="ECO:0000313" key="2">
    <source>
        <dbReference type="Proteomes" id="UP000006365"/>
    </source>
</evidence>
<proteinExistence type="predicted"/>
<reference evidence="1 2" key="1">
    <citation type="journal article" date="2011" name="Stand. Genomic Sci.">
        <title>Complete genome sequence of Desulfobulbus propionicus type strain (1pr3).</title>
        <authorList>
            <person name="Pagani I."/>
            <person name="Lapidus A."/>
            <person name="Nolan M."/>
            <person name="Lucas S."/>
            <person name="Hammon N."/>
            <person name="Deshpande S."/>
            <person name="Cheng J.F."/>
            <person name="Chertkov O."/>
            <person name="Davenport K."/>
            <person name="Tapia R."/>
            <person name="Han C."/>
            <person name="Goodwin L."/>
            <person name="Pitluck S."/>
            <person name="Liolios K."/>
            <person name="Mavromatis K."/>
            <person name="Ivanova N."/>
            <person name="Mikhailova N."/>
            <person name="Pati A."/>
            <person name="Chen A."/>
            <person name="Palaniappan K."/>
            <person name="Land M."/>
            <person name="Hauser L."/>
            <person name="Chang Y.J."/>
            <person name="Jeffries C.D."/>
            <person name="Detter J.C."/>
            <person name="Brambilla E."/>
            <person name="Kannan K.P."/>
            <person name="Djao O.D."/>
            <person name="Rohde M."/>
            <person name="Pukall R."/>
            <person name="Spring S."/>
            <person name="Goker M."/>
            <person name="Sikorski J."/>
            <person name="Woyke T."/>
            <person name="Bristow J."/>
            <person name="Eisen J.A."/>
            <person name="Markowitz V."/>
            <person name="Hugenholtz P."/>
            <person name="Kyrpides N.C."/>
            <person name="Klenk H.P."/>
        </authorList>
    </citation>
    <scope>NUCLEOTIDE SEQUENCE [LARGE SCALE GENOMIC DNA]</scope>
    <source>
        <strain evidence="2">ATCC 33891 / DSM 2032 / 1pr3</strain>
    </source>
</reference>
<dbReference type="RefSeq" id="WP_015725671.1">
    <property type="nucleotide sequence ID" value="NC_014972.1"/>
</dbReference>
<evidence type="ECO:0000313" key="1">
    <source>
        <dbReference type="EMBL" id="ADW19146.1"/>
    </source>
</evidence>
<keyword evidence="2" id="KW-1185">Reference proteome</keyword>
<gene>
    <name evidence="1" type="ordered locus">Despr_3013</name>
</gene>
<organism evidence="1 2">
    <name type="scientific">Desulfobulbus propionicus (strain ATCC 33891 / DSM 2032 / VKM B-1956 / 1pr3)</name>
    <dbReference type="NCBI Taxonomy" id="577650"/>
    <lineage>
        <taxon>Bacteria</taxon>
        <taxon>Pseudomonadati</taxon>
        <taxon>Thermodesulfobacteriota</taxon>
        <taxon>Desulfobulbia</taxon>
        <taxon>Desulfobulbales</taxon>
        <taxon>Desulfobulbaceae</taxon>
        <taxon>Desulfobulbus</taxon>
    </lineage>
</organism>
<sequence length="130" mass="15030">MHISNHIDRKRHHITIEVSGRIDAHAVHPLIQYAILETYGQSYREMVLDLRRAEFDHWASMSRLRSLLQVFKSVIVQQELRVTVLFCLDDPAPSKPLDGTSELEGVTIRYCNNHRAAGHFLVTDEMETVH</sequence>
<dbReference type="AlphaFoldDB" id="A0A7U3YPF9"/>
<dbReference type="Proteomes" id="UP000006365">
    <property type="component" value="Chromosome"/>
</dbReference>
<accession>A0A7U3YPF9</accession>